<feature type="compositionally biased region" description="Polar residues" evidence="1">
    <location>
        <begin position="58"/>
        <end position="74"/>
    </location>
</feature>
<feature type="region of interest" description="Disordered" evidence="1">
    <location>
        <begin position="406"/>
        <end position="425"/>
    </location>
</feature>
<sequence>MDHTPDLVHRKQKTEIILDTPTPQTKNNPPNFISLISPDSNVGILAHNEIIDLDSFDEPNSGSQKSISSIANTENNKSSNVLELDNYSQNENTNTSQQHQIDSHVLLSSIDPIDDLDDLNRPFLSSDSIDFELDKIRFGLNSNIDLSNPEIADAPKNLDSPQNNTSNLEDSTDNDTIFRKDCSNSTSEIPTNSTNKTDYLSYYHTSYSSPPISDNLQLPQYNLPISSNKDNPIIELLDDEFIDNNENLFSTISPSKNYCFDNLDLNISNSSPCKSIFNSSPETFEFHNEKEPYLSSKIIKHYIPSKSPSSDAFFDNSARFSNANPGPENYIDDLSNFGFFSNENQKKPIGSYACDLLKNDLYLKDRIDSTCSDKNIPASEHGKANLNTKRLVDYNSNIEIESIVSTDTDQDIENEKKNNIDSDDSSDFLDSLNLPRKSTPIGANSMLKSSSLCLSSETSDGAYFSSDDSDEFSFNPTAQNSSRYEIPKSNSVKKFLKSFGALEKESKKRKTEIERFNSISFLKNELTSNISRKRLKSKKTQSGNSEDTFDTELSESSETNSEAGFSESPLISELESRNLKYKIVDQKYKGLISWTRQKNYDYDSKNSMFLPSENVSSHELNSSLLILSSLDFIEISDNFEEGLTQKVSNIIKSKNLDKLFVLIYGYPSFSKSQTSSVVKNFASNFKKAIKNSGAVNGRIPPIHPHITGNSNRFDNSSKNSLNHRADDVSEATTDSDSGNNLSCTNNAGLKTSNKRGKSSTKALPDANTKILSVSEIQDAVTRIEYDFPNTFFYLEVDDIASLSRLLFQMTNNLALEPLHSHYSNVSKTEQFNYGLNIDSNNIRSGLGLRDTYLKLLEQIPKVTPPIAKAIANKHQTIELLYRAWEVAESRCKTYLSDFRRVRDKEENLTVPLEVGNPARPCDILSGILVNNGRGYGERPIGSKISKIIYSFFNSKNPYETILDP</sequence>
<dbReference type="Gene3D" id="1.10.150.670">
    <property type="entry name" value="Crossover junction endonuclease EME1, DNA-binding domain"/>
    <property type="match status" value="1"/>
</dbReference>
<proteinExistence type="predicted"/>
<reference evidence="3" key="1">
    <citation type="submission" date="2017-01" db="EMBL/GenBank/DDBJ databases">
        <authorList>
            <person name="Wang Y."/>
            <person name="White M."/>
            <person name="Kvist S."/>
            <person name="Moncalvo J.-M."/>
        </authorList>
    </citation>
    <scope>NUCLEOTIDE SEQUENCE [LARGE SCALE GENOMIC DNA]</scope>
    <source>
        <strain evidence="3">ID-206-W2</strain>
    </source>
</reference>
<dbReference type="OrthoDB" id="343092at2759"/>
<dbReference type="Proteomes" id="UP000187429">
    <property type="component" value="Unassembled WGS sequence"/>
</dbReference>
<evidence type="ECO:0000313" key="3">
    <source>
        <dbReference type="Proteomes" id="UP000187429"/>
    </source>
</evidence>
<protein>
    <recommendedName>
        <fullName evidence="4">ERCC4 domain-containing protein</fullName>
    </recommendedName>
</protein>
<feature type="region of interest" description="Disordered" evidence="1">
    <location>
        <begin position="534"/>
        <end position="569"/>
    </location>
</feature>
<feature type="compositionally biased region" description="Polar residues" evidence="1">
    <location>
        <begin position="159"/>
        <end position="169"/>
    </location>
</feature>
<dbReference type="Gene3D" id="3.40.50.10130">
    <property type="match status" value="1"/>
</dbReference>
<dbReference type="EMBL" id="LSSM01003326">
    <property type="protein sequence ID" value="OMJ18281.1"/>
    <property type="molecule type" value="Genomic_DNA"/>
</dbReference>
<keyword evidence="3" id="KW-1185">Reference proteome</keyword>
<feature type="region of interest" description="Disordered" evidence="1">
    <location>
        <begin position="147"/>
        <end position="176"/>
    </location>
</feature>
<accession>A0A1R1XUH0</accession>
<comment type="caution">
    <text evidence="2">The sequence shown here is derived from an EMBL/GenBank/DDBJ whole genome shotgun (WGS) entry which is preliminary data.</text>
</comment>
<evidence type="ECO:0008006" key="4">
    <source>
        <dbReference type="Google" id="ProtNLM"/>
    </source>
</evidence>
<feature type="compositionally biased region" description="Polar residues" evidence="1">
    <location>
        <begin position="707"/>
        <end position="722"/>
    </location>
</feature>
<evidence type="ECO:0000313" key="2">
    <source>
        <dbReference type="EMBL" id="OMJ18281.1"/>
    </source>
</evidence>
<gene>
    <name evidence="2" type="ORF">AYI69_g7094</name>
</gene>
<feature type="compositionally biased region" description="Polar residues" evidence="1">
    <location>
        <begin position="730"/>
        <end position="751"/>
    </location>
</feature>
<dbReference type="InterPro" id="IPR042530">
    <property type="entry name" value="EME1/EME2_C"/>
</dbReference>
<name>A0A1R1XUH0_9FUNG</name>
<feature type="region of interest" description="Disordered" evidence="1">
    <location>
        <begin position="55"/>
        <end position="74"/>
    </location>
</feature>
<organism evidence="2 3">
    <name type="scientific">Smittium culicis</name>
    <dbReference type="NCBI Taxonomy" id="133412"/>
    <lineage>
        <taxon>Eukaryota</taxon>
        <taxon>Fungi</taxon>
        <taxon>Fungi incertae sedis</taxon>
        <taxon>Zoopagomycota</taxon>
        <taxon>Kickxellomycotina</taxon>
        <taxon>Harpellomycetes</taxon>
        <taxon>Harpellales</taxon>
        <taxon>Legeriomycetaceae</taxon>
        <taxon>Smittium</taxon>
    </lineage>
</organism>
<feature type="region of interest" description="Disordered" evidence="1">
    <location>
        <begin position="696"/>
        <end position="763"/>
    </location>
</feature>
<evidence type="ECO:0000256" key="1">
    <source>
        <dbReference type="SAM" id="MobiDB-lite"/>
    </source>
</evidence>
<dbReference type="AlphaFoldDB" id="A0A1R1XUH0"/>